<dbReference type="PATRIC" id="fig|1073353.3.peg.1793"/>
<keyword evidence="1" id="KW-0175">Coiled coil</keyword>
<evidence type="ECO:0000313" key="2">
    <source>
        <dbReference type="EMBL" id="EMG30103.1"/>
    </source>
</evidence>
<gene>
    <name evidence="2" type="ORF">H740_08361</name>
</gene>
<dbReference type="RefSeq" id="WP_002953122.1">
    <property type="nucleotide sequence ID" value="NZ_AOTD01000211.1"/>
</dbReference>
<protein>
    <recommendedName>
        <fullName evidence="4">Lipoprotein</fullName>
    </recommendedName>
</protein>
<evidence type="ECO:0008006" key="4">
    <source>
        <dbReference type="Google" id="ProtNLM"/>
    </source>
</evidence>
<proteinExistence type="predicted"/>
<comment type="caution">
    <text evidence="2">The sequence shown here is derived from an EMBL/GenBank/DDBJ whole genome shotgun (WGS) entry which is preliminary data.</text>
</comment>
<evidence type="ECO:0000256" key="1">
    <source>
        <dbReference type="SAM" id="Coils"/>
    </source>
</evidence>
<evidence type="ECO:0000313" key="3">
    <source>
        <dbReference type="Proteomes" id="UP000011782"/>
    </source>
</evidence>
<dbReference type="EMBL" id="AOTD01000211">
    <property type="protein sequence ID" value="EMG30103.1"/>
    <property type="molecule type" value="Genomic_DNA"/>
</dbReference>
<dbReference type="PROSITE" id="PS51257">
    <property type="entry name" value="PROKAR_LIPOPROTEIN"/>
    <property type="match status" value="1"/>
</dbReference>
<dbReference type="AlphaFoldDB" id="M3J9S7"/>
<sequence length="251" mass="28297">MKIKFSLIAAVLALTGCGDNNIDIVKNYTLPIKKSMTIGTAVDGYKGCQKVKWEDVSGNDLKLVKVTCEVSNDVLKAEFDKQNARYEEAVQKAKDDAQKSLEKTLERIMNNYNELKTEGSSDANKEEMLALANKFCKYDEEKAKKSSFSAPVNCDNDAIADELANKYKLNGNAFLFSTFVSQFQWVAFDSQRPPKPIFFGDMPKQINSRSYELKFIINTDKTVDIDRKAVMIENGERKEIGSGVLGKFYER</sequence>
<accession>M3J9S7</accession>
<dbReference type="Proteomes" id="UP000011782">
    <property type="component" value="Unassembled WGS sequence"/>
</dbReference>
<feature type="coiled-coil region" evidence="1">
    <location>
        <begin position="72"/>
        <end position="118"/>
    </location>
</feature>
<organism evidence="2 3">
    <name type="scientific">Campylobacter showae CC57C</name>
    <dbReference type="NCBI Taxonomy" id="1073353"/>
    <lineage>
        <taxon>Bacteria</taxon>
        <taxon>Pseudomonadati</taxon>
        <taxon>Campylobacterota</taxon>
        <taxon>Epsilonproteobacteria</taxon>
        <taxon>Campylobacterales</taxon>
        <taxon>Campylobacteraceae</taxon>
        <taxon>Campylobacter</taxon>
    </lineage>
</organism>
<reference evidence="2 3" key="1">
    <citation type="submission" date="2013-02" db="EMBL/GenBank/DDBJ databases">
        <title>Co-occurrence of anaerobic bacteria in colorectal carcinomas.</title>
        <authorList>
            <person name="Holt R.A."/>
            <person name="Warren R.L."/>
            <person name="Allen-Vercoe E."/>
            <person name="Pleasance S."/>
            <person name="Freeman D.J."/>
            <person name="Watson P."/>
            <person name="Moore R."/>
            <person name="Cochrane K."/>
        </authorList>
    </citation>
    <scope>NUCLEOTIDE SEQUENCE [LARGE SCALE GENOMIC DNA]</scope>
    <source>
        <strain evidence="2 3">CC57C</strain>
    </source>
</reference>
<name>M3J9S7_9BACT</name>